<gene>
    <name evidence="1" type="ORF">Nepgr_017978</name>
</gene>
<evidence type="ECO:0000313" key="1">
    <source>
        <dbReference type="EMBL" id="GMH16137.1"/>
    </source>
</evidence>
<dbReference type="Proteomes" id="UP001279734">
    <property type="component" value="Unassembled WGS sequence"/>
</dbReference>
<protein>
    <submittedName>
        <fullName evidence="1">Uncharacterized protein</fullName>
    </submittedName>
</protein>
<organism evidence="1 2">
    <name type="scientific">Nepenthes gracilis</name>
    <name type="common">Slender pitcher plant</name>
    <dbReference type="NCBI Taxonomy" id="150966"/>
    <lineage>
        <taxon>Eukaryota</taxon>
        <taxon>Viridiplantae</taxon>
        <taxon>Streptophyta</taxon>
        <taxon>Embryophyta</taxon>
        <taxon>Tracheophyta</taxon>
        <taxon>Spermatophyta</taxon>
        <taxon>Magnoliopsida</taxon>
        <taxon>eudicotyledons</taxon>
        <taxon>Gunneridae</taxon>
        <taxon>Pentapetalae</taxon>
        <taxon>Caryophyllales</taxon>
        <taxon>Nepenthaceae</taxon>
        <taxon>Nepenthes</taxon>
    </lineage>
</organism>
<sequence>MSGTHPSSFCPPDNISVAVNANQSYRWHDPCSALGMPTDSGTPEDQTQLVAAMHSCGDQHIEWHQDSYVEVLRHGISAAGAGSSSEGAAPIPHKPITDADRLEALGISNCPEMGVGSAISSSVHNAPSHPQGGFPRQCTNSEQLRRNIAELSQKDAASGAQVVDAAVPSLVSGRDTSAEGFWLKSILKKSKRPKQKRSPPSNHHF</sequence>
<comment type="caution">
    <text evidence="1">The sequence shown here is derived from an EMBL/GenBank/DDBJ whole genome shotgun (WGS) entry which is preliminary data.</text>
</comment>
<dbReference type="EMBL" id="BSYO01000016">
    <property type="protein sequence ID" value="GMH16137.1"/>
    <property type="molecule type" value="Genomic_DNA"/>
</dbReference>
<accession>A0AAD3XSN8</accession>
<reference evidence="1" key="1">
    <citation type="submission" date="2023-05" db="EMBL/GenBank/DDBJ databases">
        <title>Nepenthes gracilis genome sequencing.</title>
        <authorList>
            <person name="Fukushima K."/>
        </authorList>
    </citation>
    <scope>NUCLEOTIDE SEQUENCE</scope>
    <source>
        <strain evidence="1">SING2019-196</strain>
    </source>
</reference>
<name>A0AAD3XSN8_NEPGR</name>
<proteinExistence type="predicted"/>
<dbReference type="AlphaFoldDB" id="A0AAD3XSN8"/>
<evidence type="ECO:0000313" key="2">
    <source>
        <dbReference type="Proteomes" id="UP001279734"/>
    </source>
</evidence>
<keyword evidence="2" id="KW-1185">Reference proteome</keyword>